<proteinExistence type="predicted"/>
<dbReference type="SUPFAM" id="SSF55729">
    <property type="entry name" value="Acyl-CoA N-acyltransferases (Nat)"/>
    <property type="match status" value="1"/>
</dbReference>
<dbReference type="InterPro" id="IPR000182">
    <property type="entry name" value="GNAT_dom"/>
</dbReference>
<dbReference type="AlphaFoldDB" id="A0A1A6C2M9"/>
<dbReference type="Pfam" id="PF00583">
    <property type="entry name" value="Acetyltransf_1"/>
    <property type="match status" value="1"/>
</dbReference>
<dbReference type="Proteomes" id="UP000029273">
    <property type="component" value="Unassembled WGS sequence"/>
</dbReference>
<evidence type="ECO:0000259" key="1">
    <source>
        <dbReference type="PROSITE" id="PS51186"/>
    </source>
</evidence>
<keyword evidence="3" id="KW-1185">Reference proteome</keyword>
<gene>
    <name evidence="2" type="ORF">Thpro_023063</name>
</gene>
<dbReference type="CDD" id="cd04301">
    <property type="entry name" value="NAT_SF"/>
    <property type="match status" value="1"/>
</dbReference>
<reference evidence="2 3" key="1">
    <citation type="journal article" date="2014" name="Genome Announc.">
        <title>Draft Genome Sequence of the Iron-Oxidizing, Acidophilic, and Halotolerant 'Thiobacillus prosperus' Type Strain DSM 5130.</title>
        <authorList>
            <person name="Ossandon F.J."/>
            <person name="Cardenas J.P."/>
            <person name="Corbett M."/>
            <person name="Quatrini R."/>
            <person name="Holmes D.S."/>
            <person name="Watkin E."/>
        </authorList>
    </citation>
    <scope>NUCLEOTIDE SEQUENCE [LARGE SCALE GENOMIC DNA]</scope>
    <source>
        <strain evidence="2 3">DSM 5130</strain>
    </source>
</reference>
<feature type="domain" description="N-acetyltransferase" evidence="1">
    <location>
        <begin position="8"/>
        <end position="120"/>
    </location>
</feature>
<evidence type="ECO:0000313" key="2">
    <source>
        <dbReference type="EMBL" id="OBS08813.1"/>
    </source>
</evidence>
<comment type="caution">
    <text evidence="2">The sequence shown here is derived from an EMBL/GenBank/DDBJ whole genome shotgun (WGS) entry which is preliminary data.</text>
</comment>
<dbReference type="GO" id="GO:0016747">
    <property type="term" value="F:acyltransferase activity, transferring groups other than amino-acyl groups"/>
    <property type="evidence" value="ECO:0007669"/>
    <property type="project" value="InterPro"/>
</dbReference>
<dbReference type="EMBL" id="JQSG02000006">
    <property type="protein sequence ID" value="OBS08813.1"/>
    <property type="molecule type" value="Genomic_DNA"/>
</dbReference>
<name>A0A1A6C2M9_9GAMM</name>
<organism evidence="2 3">
    <name type="scientific">Acidihalobacter prosperus</name>
    <dbReference type="NCBI Taxonomy" id="160660"/>
    <lineage>
        <taxon>Bacteria</taxon>
        <taxon>Pseudomonadati</taxon>
        <taxon>Pseudomonadota</taxon>
        <taxon>Gammaproteobacteria</taxon>
        <taxon>Chromatiales</taxon>
        <taxon>Ectothiorhodospiraceae</taxon>
        <taxon>Acidihalobacter</taxon>
    </lineage>
</organism>
<sequence>MIIAIPMTEIRPGKLTDYPQLVAYDEFIGDRRQDFQAGGITVADQDGQIAVAYMHIESAAFLGWPLLARIRVHPEHRRCGLGLRLVEAAMHDARHPRLYATSEQSNIPMQTLLGRAGARP</sequence>
<evidence type="ECO:0000313" key="3">
    <source>
        <dbReference type="Proteomes" id="UP000029273"/>
    </source>
</evidence>
<dbReference type="InterPro" id="IPR016181">
    <property type="entry name" value="Acyl_CoA_acyltransferase"/>
</dbReference>
<dbReference type="Gene3D" id="3.40.630.30">
    <property type="match status" value="1"/>
</dbReference>
<dbReference type="PROSITE" id="PS51186">
    <property type="entry name" value="GNAT"/>
    <property type="match status" value="1"/>
</dbReference>
<accession>A0A1A6C2M9</accession>
<protein>
    <submittedName>
        <fullName evidence="2">GNAT family N-acetyltransferase</fullName>
    </submittedName>
</protein>